<feature type="domain" description="PPM-type phosphatase" evidence="1">
    <location>
        <begin position="6"/>
        <end position="402"/>
    </location>
</feature>
<evidence type="ECO:0000259" key="1">
    <source>
        <dbReference type="PROSITE" id="PS51746"/>
    </source>
</evidence>
<dbReference type="PROSITE" id="PS51746">
    <property type="entry name" value="PPM_2"/>
    <property type="match status" value="1"/>
</dbReference>
<dbReference type="OrthoDB" id="10264738at2759"/>
<dbReference type="AlphaFoldDB" id="A0A835Z8N4"/>
<dbReference type="InterPro" id="IPR015655">
    <property type="entry name" value="PP2C"/>
</dbReference>
<proteinExistence type="predicted"/>
<organism evidence="2 3">
    <name type="scientific">Tribonema minus</name>
    <dbReference type="NCBI Taxonomy" id="303371"/>
    <lineage>
        <taxon>Eukaryota</taxon>
        <taxon>Sar</taxon>
        <taxon>Stramenopiles</taxon>
        <taxon>Ochrophyta</taxon>
        <taxon>PX clade</taxon>
        <taxon>Xanthophyceae</taxon>
        <taxon>Tribonematales</taxon>
        <taxon>Tribonemataceae</taxon>
        <taxon>Tribonema</taxon>
    </lineage>
</organism>
<dbReference type="PANTHER" id="PTHR13832">
    <property type="entry name" value="PROTEIN PHOSPHATASE 2C"/>
    <property type="match status" value="1"/>
</dbReference>
<dbReference type="EMBL" id="JAFCMP010000067">
    <property type="protein sequence ID" value="KAG5188671.1"/>
    <property type="molecule type" value="Genomic_DNA"/>
</dbReference>
<dbReference type="Pfam" id="PF00481">
    <property type="entry name" value="PP2C"/>
    <property type="match status" value="1"/>
</dbReference>
<dbReference type="GO" id="GO:0004722">
    <property type="term" value="F:protein serine/threonine phosphatase activity"/>
    <property type="evidence" value="ECO:0007669"/>
    <property type="project" value="InterPro"/>
</dbReference>
<keyword evidence="3" id="KW-1185">Reference proteome</keyword>
<protein>
    <submittedName>
        <fullName evidence="2">Phosphatase 2C-like domain-containing protein</fullName>
    </submittedName>
</protein>
<dbReference type="InterPro" id="IPR036457">
    <property type="entry name" value="PPM-type-like_dom_sf"/>
</dbReference>
<dbReference type="InterPro" id="IPR001932">
    <property type="entry name" value="PPM-type_phosphatase-like_dom"/>
</dbReference>
<dbReference type="CDD" id="cd00143">
    <property type="entry name" value="PP2Cc"/>
    <property type="match status" value="1"/>
</dbReference>
<dbReference type="SMART" id="SM00332">
    <property type="entry name" value="PP2Cc"/>
    <property type="match status" value="1"/>
</dbReference>
<dbReference type="Proteomes" id="UP000664859">
    <property type="component" value="Unassembled WGS sequence"/>
</dbReference>
<name>A0A835Z8N4_9STRA</name>
<sequence length="417" mass="45418">MSVKVRLSFRTDIGGMSENQDECFVWRHEPSGSLVIGVLDGHGRDVGRLAAVHVKGFMQDWLTRYWSAVIANPAEAFRIMFAEAHASMLTAFQQHLIAEGWTVKEAGGYLVKRRSMSCPWSCVHGGTSGSVVALVEGRRILVANVGDSAALLAMRGRALHQADLIQHSLWPEGGGVMAPCTEPGTVGDATMPTGAFADQTLILTADHSPESVREYMRMRASHPHPHDVHAPHLAVVYDSPTPNKLRCQPVFELDAHGRPCVTGRGRYYKNVRREWASLVATPPRARFQDALAFTRSIGDFHLQCYGVSHVPDVLSLDLAGGGGCGAPQEMVSCIVACSDGIWDNWAWNEVGSFFLAPERVAQVVSSGSSEGIIEEFMAENLRRAHANFGDQADNATAIACYVFMTEQPHQQQQVAAA</sequence>
<dbReference type="Gene3D" id="3.60.40.10">
    <property type="entry name" value="PPM-type phosphatase domain"/>
    <property type="match status" value="1"/>
</dbReference>
<dbReference type="PANTHER" id="PTHR13832:SF699">
    <property type="entry name" value="INTEGRIN-LINKED KINASE-ASSOCIATED SERINE_THREONINE PHOSPHATASE 2C"/>
    <property type="match status" value="1"/>
</dbReference>
<gene>
    <name evidence="2" type="ORF">JKP88DRAFT_177763</name>
</gene>
<evidence type="ECO:0000313" key="2">
    <source>
        <dbReference type="EMBL" id="KAG5188671.1"/>
    </source>
</evidence>
<dbReference type="SUPFAM" id="SSF81606">
    <property type="entry name" value="PP2C-like"/>
    <property type="match status" value="1"/>
</dbReference>
<evidence type="ECO:0000313" key="3">
    <source>
        <dbReference type="Proteomes" id="UP000664859"/>
    </source>
</evidence>
<accession>A0A835Z8N4</accession>
<comment type="caution">
    <text evidence="2">The sequence shown here is derived from an EMBL/GenBank/DDBJ whole genome shotgun (WGS) entry which is preliminary data.</text>
</comment>
<reference evidence="2" key="1">
    <citation type="submission" date="2021-02" db="EMBL/GenBank/DDBJ databases">
        <title>First Annotated Genome of the Yellow-green Alga Tribonema minus.</title>
        <authorList>
            <person name="Mahan K.M."/>
        </authorList>
    </citation>
    <scope>NUCLEOTIDE SEQUENCE</scope>
    <source>
        <strain evidence="2">UTEX B ZZ1240</strain>
    </source>
</reference>